<accession>A0AAD3T3F1</accession>
<sequence>MLVSVGLQLFGLRGGGGQNYRPMADDKCCCGCYARLLAAPAGMFSVKFGLGFYCETLNLESAVWSAFCKKLAAILVWNGLPCPWPPPWFNYTGLDLHSGWVVSVILVLLLIS</sequence>
<evidence type="ECO:0000313" key="1">
    <source>
        <dbReference type="EMBL" id="GMH22893.1"/>
    </source>
</evidence>
<evidence type="ECO:0000313" key="2">
    <source>
        <dbReference type="Proteomes" id="UP001279734"/>
    </source>
</evidence>
<organism evidence="1 2">
    <name type="scientific">Nepenthes gracilis</name>
    <name type="common">Slender pitcher plant</name>
    <dbReference type="NCBI Taxonomy" id="150966"/>
    <lineage>
        <taxon>Eukaryota</taxon>
        <taxon>Viridiplantae</taxon>
        <taxon>Streptophyta</taxon>
        <taxon>Embryophyta</taxon>
        <taxon>Tracheophyta</taxon>
        <taxon>Spermatophyta</taxon>
        <taxon>Magnoliopsida</taxon>
        <taxon>eudicotyledons</taxon>
        <taxon>Gunneridae</taxon>
        <taxon>Pentapetalae</taxon>
        <taxon>Caryophyllales</taxon>
        <taxon>Nepenthaceae</taxon>
        <taxon>Nepenthes</taxon>
    </lineage>
</organism>
<dbReference type="EMBL" id="BSYO01000025">
    <property type="protein sequence ID" value="GMH22893.1"/>
    <property type="molecule type" value="Genomic_DNA"/>
</dbReference>
<gene>
    <name evidence="1" type="ORF">Nepgr_024736</name>
</gene>
<name>A0AAD3T3F1_NEPGR</name>
<protein>
    <submittedName>
        <fullName evidence="1">Uncharacterized protein</fullName>
    </submittedName>
</protein>
<dbReference type="Proteomes" id="UP001279734">
    <property type="component" value="Unassembled WGS sequence"/>
</dbReference>
<proteinExistence type="predicted"/>
<keyword evidence="2" id="KW-1185">Reference proteome</keyword>
<reference evidence="1" key="1">
    <citation type="submission" date="2023-05" db="EMBL/GenBank/DDBJ databases">
        <title>Nepenthes gracilis genome sequencing.</title>
        <authorList>
            <person name="Fukushima K."/>
        </authorList>
    </citation>
    <scope>NUCLEOTIDE SEQUENCE</scope>
    <source>
        <strain evidence="1">SING2019-196</strain>
    </source>
</reference>
<comment type="caution">
    <text evidence="1">The sequence shown here is derived from an EMBL/GenBank/DDBJ whole genome shotgun (WGS) entry which is preliminary data.</text>
</comment>
<dbReference type="AlphaFoldDB" id="A0AAD3T3F1"/>